<keyword evidence="2" id="KW-0963">Cytoplasm</keyword>
<evidence type="ECO:0000256" key="7">
    <source>
        <dbReference type="ARBA" id="ARBA00022884"/>
    </source>
</evidence>
<dbReference type="InterPro" id="IPR027417">
    <property type="entry name" value="P-loop_NTPase"/>
</dbReference>
<dbReference type="SMART" id="SM01142">
    <property type="entry name" value="DSHCT"/>
    <property type="match status" value="1"/>
</dbReference>
<dbReference type="GO" id="GO:0003723">
    <property type="term" value="F:RNA binding"/>
    <property type="evidence" value="ECO:0007669"/>
    <property type="project" value="UniProtKB-KW"/>
</dbReference>
<evidence type="ECO:0000313" key="12">
    <source>
        <dbReference type="EMBL" id="CAH0550509.1"/>
    </source>
</evidence>
<dbReference type="Pfam" id="PF00270">
    <property type="entry name" value="DEAD"/>
    <property type="match status" value="1"/>
</dbReference>
<dbReference type="FunFam" id="3.40.50.300:FF:000447">
    <property type="entry name" value="helicase SKI2W isoform X2"/>
    <property type="match status" value="1"/>
</dbReference>
<evidence type="ECO:0000259" key="11">
    <source>
        <dbReference type="PROSITE" id="PS51194"/>
    </source>
</evidence>
<dbReference type="InterPro" id="IPR014001">
    <property type="entry name" value="Helicase_ATP-bd"/>
</dbReference>
<evidence type="ECO:0000256" key="5">
    <source>
        <dbReference type="ARBA" id="ARBA00022806"/>
    </source>
</evidence>
<reference evidence="12" key="1">
    <citation type="submission" date="2021-12" db="EMBL/GenBank/DDBJ databases">
        <authorList>
            <person name="King R."/>
        </authorList>
    </citation>
    <scope>NUCLEOTIDE SEQUENCE</scope>
</reference>
<dbReference type="GO" id="GO:0003724">
    <property type="term" value="F:RNA helicase activity"/>
    <property type="evidence" value="ECO:0007669"/>
    <property type="project" value="UniProtKB-EC"/>
</dbReference>
<dbReference type="SMART" id="SM00487">
    <property type="entry name" value="DEXDc"/>
    <property type="match status" value="1"/>
</dbReference>
<dbReference type="InterPro" id="IPR040801">
    <property type="entry name" value="Ski2_N"/>
</dbReference>
<dbReference type="Pfam" id="PF13234">
    <property type="entry name" value="MTR4_beta-barrel"/>
    <property type="match status" value="1"/>
</dbReference>
<organism evidence="12 13">
    <name type="scientific">Brassicogethes aeneus</name>
    <name type="common">Rape pollen beetle</name>
    <name type="synonym">Meligethes aeneus</name>
    <dbReference type="NCBI Taxonomy" id="1431903"/>
    <lineage>
        <taxon>Eukaryota</taxon>
        <taxon>Metazoa</taxon>
        <taxon>Ecdysozoa</taxon>
        <taxon>Arthropoda</taxon>
        <taxon>Hexapoda</taxon>
        <taxon>Insecta</taxon>
        <taxon>Pterygota</taxon>
        <taxon>Neoptera</taxon>
        <taxon>Endopterygota</taxon>
        <taxon>Coleoptera</taxon>
        <taxon>Polyphaga</taxon>
        <taxon>Cucujiformia</taxon>
        <taxon>Nitidulidae</taxon>
        <taxon>Meligethinae</taxon>
        <taxon>Brassicogethes</taxon>
    </lineage>
</organism>
<dbReference type="PANTHER" id="PTHR12131">
    <property type="entry name" value="ATP-DEPENDENT RNA AND DNA HELICASE"/>
    <property type="match status" value="1"/>
</dbReference>
<keyword evidence="6" id="KW-0067">ATP-binding</keyword>
<keyword evidence="5" id="KW-0347">Helicase</keyword>
<dbReference type="InterPro" id="IPR016438">
    <property type="entry name" value="SKI2-like"/>
</dbReference>
<dbReference type="CDD" id="cd18795">
    <property type="entry name" value="SF2_C_Ski2"/>
    <property type="match status" value="1"/>
</dbReference>
<evidence type="ECO:0000259" key="10">
    <source>
        <dbReference type="PROSITE" id="PS51192"/>
    </source>
</evidence>
<dbReference type="AlphaFoldDB" id="A0A9P0FCG3"/>
<evidence type="ECO:0000256" key="9">
    <source>
        <dbReference type="SAM" id="Coils"/>
    </source>
</evidence>
<dbReference type="PROSITE" id="PS51192">
    <property type="entry name" value="HELICASE_ATP_BIND_1"/>
    <property type="match status" value="1"/>
</dbReference>
<evidence type="ECO:0000256" key="4">
    <source>
        <dbReference type="ARBA" id="ARBA00022801"/>
    </source>
</evidence>
<dbReference type="OrthoDB" id="64767at2759"/>
<dbReference type="InterPro" id="IPR025696">
    <property type="entry name" value="Beta-barrel_MTR4"/>
</dbReference>
<dbReference type="InterPro" id="IPR001650">
    <property type="entry name" value="Helicase_C-like"/>
</dbReference>
<dbReference type="Pfam" id="PF08148">
    <property type="entry name" value="DSHCT"/>
    <property type="match status" value="1"/>
</dbReference>
<dbReference type="FunFam" id="1.10.3380.30:FF:000001">
    <property type="entry name" value="Ski2 ATP-dependent RNA helicase"/>
    <property type="match status" value="1"/>
</dbReference>
<sequence>MEPPPILPDIEEDLKKYITSPENLPIHQYEKNQEFWPRNPNIEELLYFEGSPLSTNLKVQRDLNTGKITGFREVSIDSAGATAKNSMSFNRAPAPPTEATRGNASYIPFWPGSFSQPENDVLKTNLDFNIGDLLTVPPGFDRGLTFGPDGFTVVENGTSSEVKTMLEAKNVINLLDLVQEEQDLLNVWDNVIEKSEDLQKSQHNSSETSPEEEDILPQSTPVLNISSLPPPHAPKGTEWAILLDSTQPVKNFKERIPEMAIKYDFELDTFQKLAILQLEQHNHVFVAAHTSAGKTVVAEYAIALSQKHMTRTIYTSPIKALSNQKYRDFKKKFEDVGLITGDFQINPTACCLIMTTEILRSMLYCGSDITRDLEYVIFDEVHYINDRERGHVWEQVLILLPAHVCVVLLSATVPNPIEFADWLGRTHQRKVYVVCTYQRPVPLQHFLYTGRGGSTRDNRFMILDNNTWVKAGFVKAKATLDAVQKPNAHQYNLNPQMEKTLWSGLIDHLSRNRLLPVIVFTFSRQKCDINATNLSKLDLTDKSEKAQIMMFFNKSVKCLKEPDREIPQILKMKDILLRGIGVHHSGILPIIKEIVEMLFQNGLIKLLFATETFAMGVNMPARTVVFDSVRKHDGKELRDLEPAEYIQMAGRAGRRGLDKEGTVLLLAKTSVPNEDGLKRMMQGKPNSLVSKFRITYGMVLSLLRVESLSVEGMMSRSFREADHQKKMVDIKKELEEVENQLNDLSRQQLSNYLQPLVQFYDSASNYLRERQEVISWVLSDIKLQKTMVPGRVLLITYKNYKNKLALLLSLVRSKTLLYKVLILTDQNPAKEESDKPDLWFQMLGLAEDSVFLPLTAPNHEVLTVSPIDIFEITGKIIKVDTDLVLKDWEKRQMDRFKFDPPGQTCVKAVQELQKLSMAANERQRAVNNLEYLHFINDLKVNKQEIYENLQMMYHMKTAMVDHIHTTQIPNFEQQFVSVFTRKFLEEKKKDMEFNLSNASLILYPDYEKRIELLRIFNYVDNQNRVQLKGRVACEMGMNELLITELVLRNILTRLKPAEVAALLSALVFRVKLRHDGYEYEEKDLTEDLRHGIQEVKKVHEEIGALENNLKISTEEFQVDLNFGLVFVVYEWANSKPFAEIMNLTEIQEGIIVRCIQQLNETICDVRDAARIIGDPELQSKMEEASTAIKRDIVFAASLYTRNEDRPKSDKH</sequence>
<dbReference type="InterPro" id="IPR011545">
    <property type="entry name" value="DEAD/DEAH_box_helicase_dom"/>
</dbReference>
<dbReference type="GO" id="GO:0016787">
    <property type="term" value="F:hydrolase activity"/>
    <property type="evidence" value="ECO:0007669"/>
    <property type="project" value="UniProtKB-KW"/>
</dbReference>
<evidence type="ECO:0008006" key="14">
    <source>
        <dbReference type="Google" id="ProtNLM"/>
    </source>
</evidence>
<keyword evidence="9" id="KW-0175">Coiled coil</keyword>
<dbReference type="Proteomes" id="UP001154078">
    <property type="component" value="Chromosome 2"/>
</dbReference>
<dbReference type="EMBL" id="OV121133">
    <property type="protein sequence ID" value="CAH0550509.1"/>
    <property type="molecule type" value="Genomic_DNA"/>
</dbReference>
<evidence type="ECO:0000256" key="6">
    <source>
        <dbReference type="ARBA" id="ARBA00022840"/>
    </source>
</evidence>
<evidence type="ECO:0000256" key="2">
    <source>
        <dbReference type="ARBA" id="ARBA00022490"/>
    </source>
</evidence>
<dbReference type="Pfam" id="PF00271">
    <property type="entry name" value="Helicase_C"/>
    <property type="match status" value="1"/>
</dbReference>
<dbReference type="PANTHER" id="PTHR12131:SF1">
    <property type="entry name" value="ATP-DEPENDENT RNA HELICASE SUPV3L1, MITOCHONDRIAL-RELATED"/>
    <property type="match status" value="1"/>
</dbReference>
<name>A0A9P0FCG3_BRAAE</name>
<dbReference type="InterPro" id="IPR012961">
    <property type="entry name" value="Ski2/MTR4_C"/>
</dbReference>
<feature type="coiled-coil region" evidence="9">
    <location>
        <begin position="720"/>
        <end position="747"/>
    </location>
</feature>
<gene>
    <name evidence="12" type="ORF">MELIAE_LOCUS3310</name>
</gene>
<feature type="domain" description="Helicase C-terminal" evidence="11">
    <location>
        <begin position="538"/>
        <end position="706"/>
    </location>
</feature>
<protein>
    <recommendedName>
        <fullName evidence="14">Helicase SKI2W</fullName>
    </recommendedName>
</protein>
<dbReference type="InterPro" id="IPR050699">
    <property type="entry name" value="RNA-DNA_Helicase"/>
</dbReference>
<keyword evidence="7" id="KW-0694">RNA-binding</keyword>
<dbReference type="GO" id="GO:0055087">
    <property type="term" value="C:Ski complex"/>
    <property type="evidence" value="ECO:0007669"/>
    <property type="project" value="TreeGrafter"/>
</dbReference>
<dbReference type="FunFam" id="3.40.50.300:FF:000354">
    <property type="entry name" value="ATP-dependent RNA helicase SKI2"/>
    <property type="match status" value="1"/>
</dbReference>
<evidence type="ECO:0000256" key="3">
    <source>
        <dbReference type="ARBA" id="ARBA00022741"/>
    </source>
</evidence>
<dbReference type="GO" id="GO:0005524">
    <property type="term" value="F:ATP binding"/>
    <property type="evidence" value="ECO:0007669"/>
    <property type="project" value="UniProtKB-KW"/>
</dbReference>
<feature type="domain" description="Helicase ATP-binding" evidence="10">
    <location>
        <begin position="275"/>
        <end position="431"/>
    </location>
</feature>
<dbReference type="SUPFAM" id="SSF52540">
    <property type="entry name" value="P-loop containing nucleoside triphosphate hydrolases"/>
    <property type="match status" value="1"/>
</dbReference>
<evidence type="ECO:0000313" key="13">
    <source>
        <dbReference type="Proteomes" id="UP001154078"/>
    </source>
</evidence>
<keyword evidence="13" id="KW-1185">Reference proteome</keyword>
<dbReference type="Gene3D" id="1.10.3380.30">
    <property type="match status" value="1"/>
</dbReference>
<comment type="subcellular location">
    <subcellularLocation>
        <location evidence="1">Cytoplasm</location>
    </subcellularLocation>
</comment>
<keyword evidence="4" id="KW-0378">Hydrolase</keyword>
<dbReference type="PROSITE" id="PS51194">
    <property type="entry name" value="HELICASE_CTER"/>
    <property type="match status" value="1"/>
</dbReference>
<dbReference type="Pfam" id="PF17911">
    <property type="entry name" value="Ski2_N"/>
    <property type="match status" value="1"/>
</dbReference>
<dbReference type="SMART" id="SM00490">
    <property type="entry name" value="HELICc"/>
    <property type="match status" value="1"/>
</dbReference>
<dbReference type="GO" id="GO:0070478">
    <property type="term" value="P:nuclear-transcribed mRNA catabolic process, 3'-5' exonucleolytic nonsense-mediated decay"/>
    <property type="evidence" value="ECO:0007669"/>
    <property type="project" value="TreeGrafter"/>
</dbReference>
<keyword evidence="3" id="KW-0547">Nucleotide-binding</keyword>
<evidence type="ECO:0000256" key="8">
    <source>
        <dbReference type="ARBA" id="ARBA00047984"/>
    </source>
</evidence>
<proteinExistence type="predicted"/>
<evidence type="ECO:0000256" key="1">
    <source>
        <dbReference type="ARBA" id="ARBA00004496"/>
    </source>
</evidence>
<accession>A0A9P0FCG3</accession>
<dbReference type="Gene3D" id="3.40.50.300">
    <property type="entry name" value="P-loop containing nucleotide triphosphate hydrolases"/>
    <property type="match status" value="2"/>
</dbReference>
<comment type="catalytic activity">
    <reaction evidence="8">
        <text>ATP + H2O = ADP + phosphate + H(+)</text>
        <dbReference type="Rhea" id="RHEA:13065"/>
        <dbReference type="ChEBI" id="CHEBI:15377"/>
        <dbReference type="ChEBI" id="CHEBI:15378"/>
        <dbReference type="ChEBI" id="CHEBI:30616"/>
        <dbReference type="ChEBI" id="CHEBI:43474"/>
        <dbReference type="ChEBI" id="CHEBI:456216"/>
        <dbReference type="EC" id="3.6.4.13"/>
    </reaction>
</comment>
<dbReference type="PIRSF" id="PIRSF005198">
    <property type="entry name" value="Antiviral_helicase_SKI2"/>
    <property type="match status" value="1"/>
</dbReference>